<feature type="region of interest" description="Disordered" evidence="9">
    <location>
        <begin position="299"/>
        <end position="356"/>
    </location>
</feature>
<keyword evidence="6 8" id="KW-0539">Nucleus</keyword>
<keyword evidence="3 8" id="KW-0238">DNA-binding</keyword>
<dbReference type="PANTHER" id="PTHR12632">
    <property type="entry name" value="TRANSCRIPTION FACTOR NF-Y ALPHA-RELATED"/>
    <property type="match status" value="1"/>
</dbReference>
<evidence type="ECO:0000256" key="2">
    <source>
        <dbReference type="ARBA" id="ARBA00023015"/>
    </source>
</evidence>
<comment type="similarity">
    <text evidence="8">Belongs to the NFYA/HAP2 subunit family.</text>
</comment>
<evidence type="ECO:0000256" key="1">
    <source>
        <dbReference type="ARBA" id="ARBA00004123"/>
    </source>
</evidence>
<dbReference type="GO" id="GO:0016602">
    <property type="term" value="C:CCAAT-binding factor complex"/>
    <property type="evidence" value="ECO:0007669"/>
    <property type="project" value="InterPro"/>
</dbReference>
<feature type="region of interest" description="Disordered" evidence="9">
    <location>
        <begin position="148"/>
        <end position="190"/>
    </location>
</feature>
<evidence type="ECO:0000256" key="4">
    <source>
        <dbReference type="ARBA" id="ARBA00023159"/>
    </source>
</evidence>
<proteinExistence type="inferred from homology"/>
<dbReference type="eggNOG" id="KOG1561">
    <property type="taxonomic scope" value="Eukaryota"/>
</dbReference>
<reference evidence="10" key="2">
    <citation type="submission" date="2018-05" db="EMBL/GenBank/DDBJ databases">
        <title>OgluRS3 (Oryza glumaepatula Reference Sequence Version 3).</title>
        <authorList>
            <person name="Zhang J."/>
            <person name="Kudrna D."/>
            <person name="Lee S."/>
            <person name="Talag J."/>
            <person name="Welchert J."/>
            <person name="Wing R.A."/>
        </authorList>
    </citation>
    <scope>NUCLEOTIDE SEQUENCE [LARGE SCALE GENOMIC DNA]</scope>
</reference>
<keyword evidence="4" id="KW-0010">Activator</keyword>
<organism evidence="10">
    <name type="scientific">Oryza glumipatula</name>
    <dbReference type="NCBI Taxonomy" id="40148"/>
    <lineage>
        <taxon>Eukaryota</taxon>
        <taxon>Viridiplantae</taxon>
        <taxon>Streptophyta</taxon>
        <taxon>Embryophyta</taxon>
        <taxon>Tracheophyta</taxon>
        <taxon>Spermatophyta</taxon>
        <taxon>Magnoliopsida</taxon>
        <taxon>Liliopsida</taxon>
        <taxon>Poales</taxon>
        <taxon>Poaceae</taxon>
        <taxon>BOP clade</taxon>
        <taxon>Oryzoideae</taxon>
        <taxon>Oryzeae</taxon>
        <taxon>Oryzinae</taxon>
        <taxon>Oryza</taxon>
    </lineage>
</organism>
<protein>
    <recommendedName>
        <fullName evidence="8">Nuclear transcription factor Y subunit</fullName>
    </recommendedName>
</protein>
<dbReference type="GO" id="GO:0003700">
    <property type="term" value="F:DNA-binding transcription factor activity"/>
    <property type="evidence" value="ECO:0007669"/>
    <property type="project" value="UniProtKB-UniRule"/>
</dbReference>
<keyword evidence="5 8" id="KW-0804">Transcription</keyword>
<feature type="region of interest" description="Disordered" evidence="9">
    <location>
        <begin position="1"/>
        <end position="24"/>
    </location>
</feature>
<feature type="compositionally biased region" description="Low complexity" evidence="9">
    <location>
        <begin position="40"/>
        <end position="52"/>
    </location>
</feature>
<dbReference type="SMART" id="SM00521">
    <property type="entry name" value="CBF"/>
    <property type="match status" value="1"/>
</dbReference>
<evidence type="ECO:0000313" key="10">
    <source>
        <dbReference type="EnsemblPlants" id="OGLUM03G30810.2"/>
    </source>
</evidence>
<dbReference type="PROSITE" id="PS00686">
    <property type="entry name" value="NFYA_HAP2_1"/>
    <property type="match status" value="1"/>
</dbReference>
<dbReference type="AlphaFoldDB" id="A0A0D9ZBY7"/>
<comment type="subcellular location">
    <subcellularLocation>
        <location evidence="1 8">Nucleus</location>
    </subcellularLocation>
</comment>
<feature type="compositionally biased region" description="Polar residues" evidence="9">
    <location>
        <begin position="13"/>
        <end position="24"/>
    </location>
</feature>
<evidence type="ECO:0000256" key="5">
    <source>
        <dbReference type="ARBA" id="ARBA00023163"/>
    </source>
</evidence>
<keyword evidence="2 8" id="KW-0805">Transcription regulation</keyword>
<reference evidence="10" key="1">
    <citation type="submission" date="2015-04" db="UniProtKB">
        <authorList>
            <consortium name="EnsemblPlants"/>
        </authorList>
    </citation>
    <scope>IDENTIFICATION</scope>
</reference>
<dbReference type="EnsemblPlants" id="OGLUM03G30810.2">
    <property type="protein sequence ID" value="OGLUM03G30810.2"/>
    <property type="gene ID" value="OGLUM03G30810"/>
</dbReference>
<evidence type="ECO:0000256" key="3">
    <source>
        <dbReference type="ARBA" id="ARBA00023125"/>
    </source>
</evidence>
<dbReference type="PROSITE" id="PS51152">
    <property type="entry name" value="NFYA_HAP2_2"/>
    <property type="match status" value="1"/>
</dbReference>
<dbReference type="Gene3D" id="6.10.250.2430">
    <property type="match status" value="1"/>
</dbReference>
<evidence type="ECO:0000256" key="9">
    <source>
        <dbReference type="SAM" id="MobiDB-lite"/>
    </source>
</evidence>
<name>A0A0D9ZBY7_9ORYZ</name>
<feature type="compositionally biased region" description="Basic and acidic residues" evidence="9">
    <location>
        <begin position="70"/>
        <end position="83"/>
    </location>
</feature>
<feature type="region of interest" description="Disordered" evidence="9">
    <location>
        <begin position="40"/>
        <end position="83"/>
    </location>
</feature>
<evidence type="ECO:0000256" key="6">
    <source>
        <dbReference type="ARBA" id="ARBA00023242"/>
    </source>
</evidence>
<dbReference type="PRINTS" id="PR00616">
    <property type="entry name" value="CCAATSUBUNTB"/>
</dbReference>
<feature type="region of interest" description="Disordered" evidence="9">
    <location>
        <begin position="95"/>
        <end position="124"/>
    </location>
</feature>
<dbReference type="Gramene" id="OGLUM03G30810.2">
    <property type="protein sequence ID" value="OGLUM03G30810.2"/>
    <property type="gene ID" value="OGLUM03G30810"/>
</dbReference>
<evidence type="ECO:0000313" key="11">
    <source>
        <dbReference type="Proteomes" id="UP000026961"/>
    </source>
</evidence>
<keyword evidence="11" id="KW-1185">Reference proteome</keyword>
<dbReference type="GO" id="GO:0003677">
    <property type="term" value="F:DNA binding"/>
    <property type="evidence" value="ECO:0007669"/>
    <property type="project" value="UniProtKB-KW"/>
</dbReference>
<feature type="compositionally biased region" description="Basic and acidic residues" evidence="9">
    <location>
        <begin position="320"/>
        <end position="335"/>
    </location>
</feature>
<evidence type="ECO:0000256" key="8">
    <source>
        <dbReference type="RuleBase" id="RU367155"/>
    </source>
</evidence>
<accession>A0A0D9ZBY7</accession>
<dbReference type="Pfam" id="PF02045">
    <property type="entry name" value="CBFB_NFYA"/>
    <property type="match status" value="1"/>
</dbReference>
<dbReference type="STRING" id="40148.A0A0D9ZBY7"/>
<comment type="function">
    <text evidence="8">Component of the sequence-specific heterotrimeric transcription factor (NF-Y) which specifically recognizes a 5'-CCAAT-3' box motif found in the promoters of its target genes.</text>
</comment>
<dbReference type="InterPro" id="IPR018362">
    <property type="entry name" value="CCAAT-binding_factor_CS"/>
</dbReference>
<sequence>MDPPVHAAELNHRNNYGPLSSPNPISLRIRARLSLARAREPVAAAAASSSSSEEPEPQRRRAPPPIGRPLGEREREGEREIDRVLLAAASAPWLLTASMESRPGGTNLVEPRGQGALPSGIPIQQPWWTTSAGVGAVSPAVVAPGSGAGISLSGRDGGGDDAAEESSDDSRRSGETKDGSTVQEKHHATSQMTALASDYLTPFSQLELNQPIASAAYQYPDSYYMGMVGPYGPQAMSAQTHFQLPGLTHSRMPLPLEISEEPVYVNAKQYHGILRRRQSRAKAELEKKVVKARKPYLHESRHQHAMRRARGTGGRFLNTKKNEDGAPSEKAEPNKGEQNSGYRRIPPDLQLLQKET</sequence>
<evidence type="ECO:0000256" key="7">
    <source>
        <dbReference type="ARBA" id="ARBA00025911"/>
    </source>
</evidence>
<feature type="compositionally biased region" description="Basic and acidic residues" evidence="9">
    <location>
        <begin position="168"/>
        <end position="187"/>
    </location>
</feature>
<dbReference type="InterPro" id="IPR001289">
    <property type="entry name" value="NFYA"/>
</dbReference>
<comment type="subunit">
    <text evidence="7">Heterotrimeric transcription factor composed of three components, NF-YA, NF-YB and NF-YC. NF-YB and NF-YC must interact and dimerize for NF-YA association and DNA binding.</text>
</comment>
<dbReference type="Proteomes" id="UP000026961">
    <property type="component" value="Chromosome 3"/>
</dbReference>